<keyword evidence="2" id="KW-0812">Transmembrane</keyword>
<feature type="region of interest" description="Disordered" evidence="1">
    <location>
        <begin position="278"/>
        <end position="300"/>
    </location>
</feature>
<reference evidence="6" key="2">
    <citation type="submission" date="2015-07" db="EMBL/GenBank/DDBJ databases">
        <authorList>
            <person name="Graham D.E."/>
            <person name="Giannone R.J."/>
            <person name="Gulvik C.A."/>
            <person name="Hettich R.L."/>
            <person name="Klingeman D.M."/>
            <person name="Mahan K.M."/>
            <person name="Parry R.J."/>
            <person name="Spain J.C."/>
        </authorList>
    </citation>
    <scope>NUCLEOTIDE SEQUENCE [LARGE SCALE GENOMIC DNA]</scope>
    <source>
        <strain evidence="6">ATCC 27428</strain>
    </source>
</reference>
<accession>A0A2N8NT44</accession>
<feature type="compositionally biased region" description="Low complexity" evidence="1">
    <location>
        <begin position="278"/>
        <end position="291"/>
    </location>
</feature>
<dbReference type="Proteomes" id="UP000528608">
    <property type="component" value="Unassembled WGS sequence"/>
</dbReference>
<evidence type="ECO:0000313" key="5">
    <source>
        <dbReference type="EMBL" id="PNE31917.1"/>
    </source>
</evidence>
<reference evidence="5" key="1">
    <citation type="submission" date="2015-07" db="EMBL/GenBank/DDBJ databases">
        <authorList>
            <person name="Noorani M."/>
        </authorList>
    </citation>
    <scope>NUCLEOTIDE SEQUENCE [LARGE SCALE GENOMIC DNA]</scope>
    <source>
        <strain evidence="5">ATCC 27428</strain>
    </source>
</reference>
<evidence type="ECO:0000313" key="6">
    <source>
        <dbReference type="Proteomes" id="UP000235945"/>
    </source>
</evidence>
<keyword evidence="6" id="KW-1185">Reference proteome</keyword>
<feature type="chain" id="PRO_5042698094" description="Alpha-galactosidase NEW3 domain-containing protein" evidence="3">
    <location>
        <begin position="30"/>
        <end position="300"/>
    </location>
</feature>
<dbReference type="AlphaFoldDB" id="A0A2N8NT44"/>
<evidence type="ECO:0000313" key="4">
    <source>
        <dbReference type="EMBL" id="MBB5120162.1"/>
    </source>
</evidence>
<keyword evidence="2" id="KW-0472">Membrane</keyword>
<dbReference type="EMBL" id="JACHJF010000010">
    <property type="protein sequence ID" value="MBB5120162.1"/>
    <property type="molecule type" value="Genomic_DNA"/>
</dbReference>
<protein>
    <recommendedName>
        <fullName evidence="8">Alpha-galactosidase NEW3 domain-containing protein</fullName>
    </recommendedName>
</protein>
<dbReference type="EMBL" id="LGUI01000007">
    <property type="protein sequence ID" value="PNE31917.1"/>
    <property type="molecule type" value="Genomic_DNA"/>
</dbReference>
<organism evidence="5 6">
    <name type="scientific">Streptomyces eurocidicus</name>
    <name type="common">Streptoverticillium eurocidicus</name>
    <dbReference type="NCBI Taxonomy" id="66423"/>
    <lineage>
        <taxon>Bacteria</taxon>
        <taxon>Bacillati</taxon>
        <taxon>Actinomycetota</taxon>
        <taxon>Actinomycetes</taxon>
        <taxon>Kitasatosporales</taxon>
        <taxon>Streptomycetaceae</taxon>
        <taxon>Streptomyces</taxon>
    </lineage>
</organism>
<dbReference type="OrthoDB" id="4336304at2"/>
<gene>
    <name evidence="5" type="ORF">AF335_21690</name>
    <name evidence="4" type="ORF">FHS36_003600</name>
</gene>
<evidence type="ECO:0000313" key="7">
    <source>
        <dbReference type="Proteomes" id="UP000528608"/>
    </source>
</evidence>
<keyword evidence="2" id="KW-1133">Transmembrane helix</keyword>
<evidence type="ECO:0000256" key="3">
    <source>
        <dbReference type="SAM" id="SignalP"/>
    </source>
</evidence>
<evidence type="ECO:0000256" key="1">
    <source>
        <dbReference type="SAM" id="MobiDB-lite"/>
    </source>
</evidence>
<proteinExistence type="predicted"/>
<comment type="caution">
    <text evidence="5">The sequence shown here is derived from an EMBL/GenBank/DDBJ whole genome shotgun (WGS) entry which is preliminary data.</text>
</comment>
<feature type="transmembrane region" description="Helical" evidence="2">
    <location>
        <begin position="249"/>
        <end position="269"/>
    </location>
</feature>
<evidence type="ECO:0008006" key="8">
    <source>
        <dbReference type="Google" id="ProtNLM"/>
    </source>
</evidence>
<name>A0A2N8NT44_STREU</name>
<reference evidence="4 7" key="3">
    <citation type="submission" date="2020-08" db="EMBL/GenBank/DDBJ databases">
        <title>Genomic Encyclopedia of Type Strains, Phase III (KMG-III): the genomes of soil and plant-associated and newly described type strains.</title>
        <authorList>
            <person name="Whitman W."/>
        </authorList>
    </citation>
    <scope>NUCLEOTIDE SEQUENCE [LARGE SCALE GENOMIC DNA]</scope>
    <source>
        <strain evidence="4 7">CECT 3259</strain>
    </source>
</reference>
<feature type="signal peptide" evidence="3">
    <location>
        <begin position="1"/>
        <end position="29"/>
    </location>
</feature>
<dbReference type="Proteomes" id="UP000235945">
    <property type="component" value="Unassembled WGS sequence"/>
</dbReference>
<evidence type="ECO:0000256" key="2">
    <source>
        <dbReference type="SAM" id="Phobius"/>
    </source>
</evidence>
<dbReference type="RefSeq" id="WP_102920187.1">
    <property type="nucleotide sequence ID" value="NZ_JACHJF010000010.1"/>
</dbReference>
<sequence>MRRVFPQPRRALCALTATTALLTAPTAAADSPAWTAAPATNGEGTAARTAFYLEGDPGTVLEDRLSLANPAGQARDLELRGSGRWIALAAKRVRVPPRTRADVPFTVTVPSGARPGDHSAALVVTGGGREARVRLAVRVTGGPALAALAVEDVRVEKAGTGAVIRYALVNRGNTALAPSLAIRADGLFGTVLRRAGSGVPAELPPGGRVRLTEPWPAAPSLDRVAVRVTATAPGGARASATGAWTPLPWALPALGGGALALVAAAGLLVRRRLRARAPAARGPAETPAGEPVQPVAGIRA</sequence>
<keyword evidence="3" id="KW-0732">Signal</keyword>